<gene>
    <name evidence="2" type="ORF">Pla52o_10850</name>
</gene>
<sequence length="29" mass="3146">MPTSSAQENEGVEQTEHILASKFVLGEVD</sequence>
<evidence type="ECO:0000256" key="1">
    <source>
        <dbReference type="SAM" id="MobiDB-lite"/>
    </source>
</evidence>
<dbReference type="AlphaFoldDB" id="A0A5C6CUX3"/>
<reference evidence="2 3" key="1">
    <citation type="submission" date="2019-02" db="EMBL/GenBank/DDBJ databases">
        <title>Deep-cultivation of Planctomycetes and their phenomic and genomic characterization uncovers novel biology.</title>
        <authorList>
            <person name="Wiegand S."/>
            <person name="Jogler M."/>
            <person name="Boedeker C."/>
            <person name="Pinto D."/>
            <person name="Vollmers J."/>
            <person name="Rivas-Marin E."/>
            <person name="Kohn T."/>
            <person name="Peeters S.H."/>
            <person name="Heuer A."/>
            <person name="Rast P."/>
            <person name="Oberbeckmann S."/>
            <person name="Bunk B."/>
            <person name="Jeske O."/>
            <person name="Meyerdierks A."/>
            <person name="Storesund J.E."/>
            <person name="Kallscheuer N."/>
            <person name="Luecker S."/>
            <person name="Lage O.M."/>
            <person name="Pohl T."/>
            <person name="Merkel B.J."/>
            <person name="Hornburger P."/>
            <person name="Mueller R.-W."/>
            <person name="Bruemmer F."/>
            <person name="Labrenz M."/>
            <person name="Spormann A.M."/>
            <person name="Op Den Camp H."/>
            <person name="Overmann J."/>
            <person name="Amann R."/>
            <person name="Jetten M.S.M."/>
            <person name="Mascher T."/>
            <person name="Medema M.H."/>
            <person name="Devos D.P."/>
            <person name="Kaster A.-K."/>
            <person name="Ovreas L."/>
            <person name="Rohde M."/>
            <person name="Galperin M.Y."/>
            <person name="Jogler C."/>
        </authorList>
    </citation>
    <scope>NUCLEOTIDE SEQUENCE [LARGE SCALE GENOMIC DNA]</scope>
    <source>
        <strain evidence="2 3">Pla52o</strain>
    </source>
</reference>
<name>A0A5C6CUX3_9BACT</name>
<accession>A0A5C6CUX3</accession>
<evidence type="ECO:0000313" key="2">
    <source>
        <dbReference type="EMBL" id="TWU27221.1"/>
    </source>
</evidence>
<comment type="caution">
    <text evidence="2">The sequence shown here is derived from an EMBL/GenBank/DDBJ whole genome shotgun (WGS) entry which is preliminary data.</text>
</comment>
<feature type="region of interest" description="Disordered" evidence="1">
    <location>
        <begin position="1"/>
        <end position="29"/>
    </location>
</feature>
<evidence type="ECO:0000313" key="3">
    <source>
        <dbReference type="Proteomes" id="UP000316304"/>
    </source>
</evidence>
<proteinExistence type="predicted"/>
<keyword evidence="3" id="KW-1185">Reference proteome</keyword>
<dbReference type="EMBL" id="SJPT01000001">
    <property type="protein sequence ID" value="TWU27221.1"/>
    <property type="molecule type" value="Genomic_DNA"/>
</dbReference>
<protein>
    <submittedName>
        <fullName evidence="2">Uncharacterized protein</fullName>
    </submittedName>
</protein>
<dbReference type="Proteomes" id="UP000316304">
    <property type="component" value="Unassembled WGS sequence"/>
</dbReference>
<organism evidence="2 3">
    <name type="scientific">Novipirellula galeiformis</name>
    <dbReference type="NCBI Taxonomy" id="2528004"/>
    <lineage>
        <taxon>Bacteria</taxon>
        <taxon>Pseudomonadati</taxon>
        <taxon>Planctomycetota</taxon>
        <taxon>Planctomycetia</taxon>
        <taxon>Pirellulales</taxon>
        <taxon>Pirellulaceae</taxon>
        <taxon>Novipirellula</taxon>
    </lineage>
</organism>